<feature type="non-terminal residue" evidence="1">
    <location>
        <position position="1"/>
    </location>
</feature>
<reference evidence="1" key="1">
    <citation type="journal article" date="2014" name="Front. Microbiol.">
        <title>High frequency of phylogenetically diverse reductive dehalogenase-homologous genes in deep subseafloor sedimentary metagenomes.</title>
        <authorList>
            <person name="Kawai M."/>
            <person name="Futagami T."/>
            <person name="Toyoda A."/>
            <person name="Takaki Y."/>
            <person name="Nishi S."/>
            <person name="Hori S."/>
            <person name="Arai W."/>
            <person name="Tsubouchi T."/>
            <person name="Morono Y."/>
            <person name="Uchiyama I."/>
            <person name="Ito T."/>
            <person name="Fujiyama A."/>
            <person name="Inagaki F."/>
            <person name="Takami H."/>
        </authorList>
    </citation>
    <scope>NUCLEOTIDE SEQUENCE</scope>
    <source>
        <strain evidence="1">Expedition CK06-06</strain>
    </source>
</reference>
<accession>X1TW34</accession>
<organism evidence="1">
    <name type="scientific">marine sediment metagenome</name>
    <dbReference type="NCBI Taxonomy" id="412755"/>
    <lineage>
        <taxon>unclassified sequences</taxon>
        <taxon>metagenomes</taxon>
        <taxon>ecological metagenomes</taxon>
    </lineage>
</organism>
<dbReference type="AlphaFoldDB" id="X1TW34"/>
<name>X1TW34_9ZZZZ</name>
<gene>
    <name evidence="1" type="ORF">S12H4_38384</name>
</gene>
<proteinExistence type="predicted"/>
<comment type="caution">
    <text evidence="1">The sequence shown here is derived from an EMBL/GenBank/DDBJ whole genome shotgun (WGS) entry which is preliminary data.</text>
</comment>
<evidence type="ECO:0000313" key="1">
    <source>
        <dbReference type="EMBL" id="GAI91790.1"/>
    </source>
</evidence>
<dbReference type="EMBL" id="BARW01023101">
    <property type="protein sequence ID" value="GAI91790.1"/>
    <property type="molecule type" value="Genomic_DNA"/>
</dbReference>
<sequence>EKVSDVLTALSPYLNKGSDLDTLKDVLADKLEIQRQDILSHIPQPGQSAQPKSFMEQITEFVGAIGSLKESGPLLRSILGVPESSSGNPSTTGLLGQVTGPDGKPIIMDLGQIIDWKKFMSEERREDERHGALMGLAQTVRENIPDGVQALTAAAAEAKGISGAKAPAAEQPQGFECADCHTQFSAPAGWTGQPIKCPNPACGREYTKEELLG</sequence>
<protein>
    <submittedName>
        <fullName evidence="1">Uncharacterized protein</fullName>
    </submittedName>
</protein>